<dbReference type="GO" id="GO:0003700">
    <property type="term" value="F:DNA-binding transcription factor activity"/>
    <property type="evidence" value="ECO:0007669"/>
    <property type="project" value="TreeGrafter"/>
</dbReference>
<dbReference type="GO" id="GO:0005829">
    <property type="term" value="C:cytosol"/>
    <property type="evidence" value="ECO:0007669"/>
    <property type="project" value="TreeGrafter"/>
</dbReference>
<dbReference type="PANTHER" id="PTHR33221:SF5">
    <property type="entry name" value="HTH-TYPE TRANSCRIPTIONAL REGULATOR ISCR"/>
    <property type="match status" value="1"/>
</dbReference>
<dbReference type="InterPro" id="IPR036388">
    <property type="entry name" value="WH-like_DNA-bd_sf"/>
</dbReference>
<keyword evidence="4" id="KW-1185">Reference proteome</keyword>
<dbReference type="AlphaFoldDB" id="A0A399EY19"/>
<feature type="region of interest" description="Disordered" evidence="2">
    <location>
        <begin position="158"/>
        <end position="178"/>
    </location>
</feature>
<name>A0A399EY19_9DEIN</name>
<dbReference type="InterPro" id="IPR036390">
    <property type="entry name" value="WH_DNA-bd_sf"/>
</dbReference>
<evidence type="ECO:0000256" key="1">
    <source>
        <dbReference type="ARBA" id="ARBA00023125"/>
    </source>
</evidence>
<dbReference type="RefSeq" id="WP_119359004.1">
    <property type="nucleotide sequence ID" value="NZ_QWKZ01000005.1"/>
</dbReference>
<sequence length="178" mass="19407">MRLSKTDIYALKTLGYLGAQPPGRFVGSEELSRATGVKHTYLVRILAALVGHNLVVSKKGQGGGYALPRPPEEINLRDVIRAVDGPIAPLACVSLNWPKPCVEEGRCWARGRVWLKVRDAVLESLSRVSVADLAADFMQGIDYTECLGHLLPASELLTRPSQRRKESQARPTRAPAGP</sequence>
<dbReference type="Pfam" id="PF02082">
    <property type="entry name" value="Rrf2"/>
    <property type="match status" value="1"/>
</dbReference>
<reference evidence="3 4" key="1">
    <citation type="submission" date="2018-08" db="EMBL/GenBank/DDBJ databases">
        <title>Meiothermus luteus KCTC 52599 genome sequencing project.</title>
        <authorList>
            <person name="Da Costa M.S."/>
            <person name="Albuquerque L."/>
            <person name="Raposo P."/>
            <person name="Froufe H.J.C."/>
            <person name="Barroso C.S."/>
            <person name="Egas C."/>
        </authorList>
    </citation>
    <scope>NUCLEOTIDE SEQUENCE [LARGE SCALE GENOMIC DNA]</scope>
    <source>
        <strain evidence="3 4">KCTC 52599</strain>
    </source>
</reference>
<keyword evidence="1" id="KW-0238">DNA-binding</keyword>
<comment type="caution">
    <text evidence="3">The sequence shown here is derived from an EMBL/GenBank/DDBJ whole genome shotgun (WGS) entry which is preliminary data.</text>
</comment>
<dbReference type="InterPro" id="IPR000944">
    <property type="entry name" value="Tscrpt_reg_Rrf2"/>
</dbReference>
<gene>
    <name evidence="3" type="ORF">Mlute_00293</name>
</gene>
<evidence type="ECO:0000313" key="4">
    <source>
        <dbReference type="Proteomes" id="UP000265800"/>
    </source>
</evidence>
<evidence type="ECO:0000313" key="3">
    <source>
        <dbReference type="EMBL" id="RIH89497.1"/>
    </source>
</evidence>
<dbReference type="OrthoDB" id="9808360at2"/>
<proteinExistence type="predicted"/>
<evidence type="ECO:0000256" key="2">
    <source>
        <dbReference type="SAM" id="MobiDB-lite"/>
    </source>
</evidence>
<dbReference type="Gene3D" id="1.10.10.10">
    <property type="entry name" value="Winged helix-like DNA-binding domain superfamily/Winged helix DNA-binding domain"/>
    <property type="match status" value="1"/>
</dbReference>
<dbReference type="SUPFAM" id="SSF46785">
    <property type="entry name" value="Winged helix' DNA-binding domain"/>
    <property type="match status" value="1"/>
</dbReference>
<dbReference type="EMBL" id="QWKZ01000005">
    <property type="protein sequence ID" value="RIH89497.1"/>
    <property type="molecule type" value="Genomic_DNA"/>
</dbReference>
<dbReference type="GO" id="GO:0003677">
    <property type="term" value="F:DNA binding"/>
    <property type="evidence" value="ECO:0007669"/>
    <property type="project" value="UniProtKB-KW"/>
</dbReference>
<dbReference type="NCBIfam" id="TIGR00738">
    <property type="entry name" value="rrf2_super"/>
    <property type="match status" value="1"/>
</dbReference>
<dbReference type="PANTHER" id="PTHR33221">
    <property type="entry name" value="WINGED HELIX-TURN-HELIX TRANSCRIPTIONAL REGULATOR, RRF2 FAMILY"/>
    <property type="match status" value="1"/>
</dbReference>
<protein>
    <submittedName>
        <fullName evidence="3">Putative HTH-type transcriptional regulator</fullName>
    </submittedName>
</protein>
<organism evidence="3 4">
    <name type="scientific">Meiothermus luteus</name>
    <dbReference type="NCBI Taxonomy" id="2026184"/>
    <lineage>
        <taxon>Bacteria</taxon>
        <taxon>Thermotogati</taxon>
        <taxon>Deinococcota</taxon>
        <taxon>Deinococci</taxon>
        <taxon>Thermales</taxon>
        <taxon>Thermaceae</taxon>
        <taxon>Meiothermus</taxon>
    </lineage>
</organism>
<accession>A0A399EY19</accession>
<dbReference type="Proteomes" id="UP000265800">
    <property type="component" value="Unassembled WGS sequence"/>
</dbReference>
<dbReference type="PROSITE" id="PS51197">
    <property type="entry name" value="HTH_RRF2_2"/>
    <property type="match status" value="1"/>
</dbReference>